<sequence length="81" mass="8979">MTRNIHHAGRNPVIKGRIFVCIVNHFKYRHKSRLNTINHNNLGQFPGQGGAGLGGSSEMPVVCPVVFPVVLRPLDMVIHAR</sequence>
<dbReference type="VEuPathDB" id="FungiDB:P170DRAFT_437882"/>
<proteinExistence type="predicted"/>
<gene>
    <name evidence="1" type="ORF">P170DRAFT_437882</name>
</gene>
<dbReference type="RefSeq" id="XP_024703502.1">
    <property type="nucleotide sequence ID" value="XM_024849466.1"/>
</dbReference>
<keyword evidence="2" id="KW-1185">Reference proteome</keyword>
<name>A0A2I2G5Q0_9EURO</name>
<dbReference type="GeneID" id="36557165"/>
<evidence type="ECO:0000313" key="2">
    <source>
        <dbReference type="Proteomes" id="UP000234275"/>
    </source>
</evidence>
<accession>A0A2I2G5Q0</accession>
<dbReference type="AlphaFoldDB" id="A0A2I2G5Q0"/>
<comment type="caution">
    <text evidence="1">The sequence shown here is derived from an EMBL/GenBank/DDBJ whole genome shotgun (WGS) entry which is preliminary data.</text>
</comment>
<protein>
    <submittedName>
        <fullName evidence="1">Uncharacterized protein</fullName>
    </submittedName>
</protein>
<dbReference type="EMBL" id="MSFO01000005">
    <property type="protein sequence ID" value="PLB48200.1"/>
    <property type="molecule type" value="Genomic_DNA"/>
</dbReference>
<evidence type="ECO:0000313" key="1">
    <source>
        <dbReference type="EMBL" id="PLB48200.1"/>
    </source>
</evidence>
<reference evidence="1 2" key="1">
    <citation type="submission" date="2016-12" db="EMBL/GenBank/DDBJ databases">
        <title>The genomes of Aspergillus section Nigri reveals drivers in fungal speciation.</title>
        <authorList>
            <consortium name="DOE Joint Genome Institute"/>
            <person name="Vesth T.C."/>
            <person name="Nybo J."/>
            <person name="Theobald S."/>
            <person name="Brandl J."/>
            <person name="Frisvad J.C."/>
            <person name="Nielsen K.F."/>
            <person name="Lyhne E.K."/>
            <person name="Kogle M.E."/>
            <person name="Kuo A."/>
            <person name="Riley R."/>
            <person name="Clum A."/>
            <person name="Nolan M."/>
            <person name="Lipzen A."/>
            <person name="Salamov A."/>
            <person name="Henrissat B."/>
            <person name="Wiebenga A."/>
            <person name="De Vries R.P."/>
            <person name="Grigoriev I.V."/>
            <person name="Mortensen U.H."/>
            <person name="Andersen M.R."/>
            <person name="Baker S.E."/>
        </authorList>
    </citation>
    <scope>NUCLEOTIDE SEQUENCE [LARGE SCALE GENOMIC DNA]</scope>
    <source>
        <strain evidence="1 2">IBT 23096</strain>
    </source>
</reference>
<dbReference type="Proteomes" id="UP000234275">
    <property type="component" value="Unassembled WGS sequence"/>
</dbReference>
<organism evidence="1 2">
    <name type="scientific">Aspergillus steynii IBT 23096</name>
    <dbReference type="NCBI Taxonomy" id="1392250"/>
    <lineage>
        <taxon>Eukaryota</taxon>
        <taxon>Fungi</taxon>
        <taxon>Dikarya</taxon>
        <taxon>Ascomycota</taxon>
        <taxon>Pezizomycotina</taxon>
        <taxon>Eurotiomycetes</taxon>
        <taxon>Eurotiomycetidae</taxon>
        <taxon>Eurotiales</taxon>
        <taxon>Aspergillaceae</taxon>
        <taxon>Aspergillus</taxon>
        <taxon>Aspergillus subgen. Circumdati</taxon>
    </lineage>
</organism>